<dbReference type="PaxDb" id="273075-Ta0202"/>
<protein>
    <submittedName>
        <fullName evidence="4">FERRIC TRANSPORT ATP-BINDING PROTEIN AFUC related protein</fullName>
    </submittedName>
</protein>
<dbReference type="InterPro" id="IPR010230">
    <property type="entry name" value="FeS-cluster_ATPase_SufC"/>
</dbReference>
<dbReference type="RefSeq" id="WP_010900629.1">
    <property type="nucleotide sequence ID" value="NC_002578.1"/>
</dbReference>
<organism evidence="4 5">
    <name type="scientific">Thermoplasma acidophilum (strain ATCC 25905 / DSM 1728 / JCM 9062 / NBRC 15155 / AMRC-C165)</name>
    <dbReference type="NCBI Taxonomy" id="273075"/>
    <lineage>
        <taxon>Archaea</taxon>
        <taxon>Methanobacteriati</taxon>
        <taxon>Thermoplasmatota</taxon>
        <taxon>Thermoplasmata</taxon>
        <taxon>Thermoplasmatales</taxon>
        <taxon>Thermoplasmataceae</taxon>
        <taxon>Thermoplasma</taxon>
    </lineage>
</organism>
<dbReference type="STRING" id="273075.gene:9571418"/>
<evidence type="ECO:0000256" key="1">
    <source>
        <dbReference type="ARBA" id="ARBA00022741"/>
    </source>
</evidence>
<evidence type="ECO:0000313" key="5">
    <source>
        <dbReference type="Proteomes" id="UP000001024"/>
    </source>
</evidence>
<dbReference type="PROSITE" id="PS00211">
    <property type="entry name" value="ABC_TRANSPORTER_1"/>
    <property type="match status" value="1"/>
</dbReference>
<sequence length="246" mass="27396">MILEIRNLSASVEDKQILKDVNLKIGGGEIHALMGPNGAGKSTLGNVLIGHPDYKITGGQIILDGKDITYATPEERARAGLFLAFQSPVAVEGVRISTFLRIAYSHLHPDEKIVISEFNKRIKEAMKTVGLDESFISRSVNDGFSGGERKRFEILQMLILKPKMIILDEIDSGLDVDALRMVAEQLKKYFSKDVGYLIITHYQRILKDIEPQFVHVLVNGTIAINGDKSLSDKIEENGYDWLKEVA</sequence>
<dbReference type="CDD" id="cd03217">
    <property type="entry name" value="ABC_FeS_Assembly"/>
    <property type="match status" value="1"/>
</dbReference>
<dbReference type="PROSITE" id="PS50893">
    <property type="entry name" value="ABC_TRANSPORTER_2"/>
    <property type="match status" value="1"/>
</dbReference>
<dbReference type="InParanoid" id="Q9HLM5"/>
<dbReference type="EMBL" id="AL445063">
    <property type="protein sequence ID" value="CAC11348.1"/>
    <property type="molecule type" value="Genomic_DNA"/>
</dbReference>
<name>Q9HLM5_THEAC</name>
<keyword evidence="2 4" id="KW-0067">ATP-binding</keyword>
<dbReference type="NCBIfam" id="TIGR01978">
    <property type="entry name" value="sufC"/>
    <property type="match status" value="1"/>
</dbReference>
<dbReference type="Proteomes" id="UP000001024">
    <property type="component" value="Chromosome"/>
</dbReference>
<dbReference type="KEGG" id="tac:Ta0202"/>
<dbReference type="HOGENOM" id="CLU_000604_48_1_2"/>
<keyword evidence="1" id="KW-0547">Nucleotide-binding</keyword>
<evidence type="ECO:0000313" key="4">
    <source>
        <dbReference type="EMBL" id="CAC11348.1"/>
    </source>
</evidence>
<dbReference type="InterPro" id="IPR003593">
    <property type="entry name" value="AAA+_ATPase"/>
</dbReference>
<dbReference type="GO" id="GO:0016887">
    <property type="term" value="F:ATP hydrolysis activity"/>
    <property type="evidence" value="ECO:0007669"/>
    <property type="project" value="InterPro"/>
</dbReference>
<dbReference type="SUPFAM" id="SSF52540">
    <property type="entry name" value="P-loop containing nucleoside triphosphate hydrolases"/>
    <property type="match status" value="1"/>
</dbReference>
<evidence type="ECO:0000259" key="3">
    <source>
        <dbReference type="PROSITE" id="PS50893"/>
    </source>
</evidence>
<proteinExistence type="predicted"/>
<dbReference type="InterPro" id="IPR027417">
    <property type="entry name" value="P-loop_NTPase"/>
</dbReference>
<dbReference type="OrthoDB" id="18492at2157"/>
<dbReference type="InterPro" id="IPR017871">
    <property type="entry name" value="ABC_transporter-like_CS"/>
</dbReference>
<dbReference type="FunCoup" id="Q9HLM5">
    <property type="interactions" value="1"/>
</dbReference>
<dbReference type="Gene3D" id="3.40.50.300">
    <property type="entry name" value="P-loop containing nucleotide triphosphate hydrolases"/>
    <property type="match status" value="1"/>
</dbReference>
<dbReference type="EnsemblBacteria" id="CAC11348">
    <property type="protein sequence ID" value="CAC11348"/>
    <property type="gene ID" value="CAC11348"/>
</dbReference>
<dbReference type="Pfam" id="PF00005">
    <property type="entry name" value="ABC_tran"/>
    <property type="match status" value="1"/>
</dbReference>
<dbReference type="InterPro" id="IPR003439">
    <property type="entry name" value="ABC_transporter-like_ATP-bd"/>
</dbReference>
<dbReference type="PANTHER" id="PTHR43204:SF1">
    <property type="entry name" value="ABC TRANSPORTER I FAMILY MEMBER 6, CHLOROPLASTIC"/>
    <property type="match status" value="1"/>
</dbReference>
<dbReference type="AlphaFoldDB" id="Q9HLM5"/>
<dbReference type="eggNOG" id="arCOG04236">
    <property type="taxonomic scope" value="Archaea"/>
</dbReference>
<gene>
    <name evidence="4" type="ordered locus">Ta0202</name>
</gene>
<evidence type="ECO:0000256" key="2">
    <source>
        <dbReference type="ARBA" id="ARBA00022840"/>
    </source>
</evidence>
<dbReference type="GO" id="GO:0005524">
    <property type="term" value="F:ATP binding"/>
    <property type="evidence" value="ECO:0007669"/>
    <property type="project" value="UniProtKB-KW"/>
</dbReference>
<accession>Q9HLM5</accession>
<dbReference type="PANTHER" id="PTHR43204">
    <property type="entry name" value="ABC TRANSPORTER I FAMILY MEMBER 6, CHLOROPLASTIC"/>
    <property type="match status" value="1"/>
</dbReference>
<keyword evidence="5" id="KW-1185">Reference proteome</keyword>
<feature type="domain" description="ABC transporter" evidence="3">
    <location>
        <begin position="3"/>
        <end position="246"/>
    </location>
</feature>
<reference evidence="4 5" key="1">
    <citation type="journal article" date="2000" name="Nature">
        <title>The genome sequence of the thermoacidophilic scavenger Thermoplasma acidophilum.</title>
        <authorList>
            <person name="Ruepp A."/>
            <person name="Graml W."/>
            <person name="Santos-Martinez M.L."/>
            <person name="Koretke K.K."/>
            <person name="Volker C."/>
            <person name="Mewes H.W."/>
            <person name="Frishman D."/>
            <person name="Stocker S."/>
            <person name="Lupas A.N."/>
            <person name="Baumeister W."/>
        </authorList>
    </citation>
    <scope>NUCLEOTIDE SEQUENCE [LARGE SCALE GENOMIC DNA]</scope>
    <source>
        <strain evidence="5">ATCC 25905 / DSM 1728 / JCM 9062 / NBRC 15155 / AMRC-C165</strain>
    </source>
</reference>
<dbReference type="SMART" id="SM00382">
    <property type="entry name" value="AAA"/>
    <property type="match status" value="1"/>
</dbReference>